<organism evidence="7">
    <name type="scientific">Capitella teleta</name>
    <name type="common">Polychaete worm</name>
    <dbReference type="NCBI Taxonomy" id="283909"/>
    <lineage>
        <taxon>Eukaryota</taxon>
        <taxon>Metazoa</taxon>
        <taxon>Spiralia</taxon>
        <taxon>Lophotrochozoa</taxon>
        <taxon>Annelida</taxon>
        <taxon>Polychaeta</taxon>
        <taxon>Sedentaria</taxon>
        <taxon>Scolecida</taxon>
        <taxon>Capitellidae</taxon>
        <taxon>Capitella</taxon>
    </lineage>
</organism>
<name>R7V5Q4_CAPTE</name>
<gene>
    <name evidence="7" type="ORF">CAPTEDRAFT_189331</name>
</gene>
<evidence type="ECO:0000313" key="7">
    <source>
        <dbReference type="EMBL" id="ELU14168.1"/>
    </source>
</evidence>
<evidence type="ECO:0000313" key="8">
    <source>
        <dbReference type="EnsemblMetazoa" id="CapteP189331"/>
    </source>
</evidence>
<evidence type="ECO:0000259" key="6">
    <source>
        <dbReference type="PROSITE" id="PS50837"/>
    </source>
</evidence>
<dbReference type="Pfam" id="PF05729">
    <property type="entry name" value="NACHT"/>
    <property type="match status" value="1"/>
</dbReference>
<dbReference type="InterPro" id="IPR001315">
    <property type="entry name" value="CARD"/>
</dbReference>
<dbReference type="EMBL" id="AMQN01018679">
    <property type="status" value="NOT_ANNOTATED_CDS"/>
    <property type="molecule type" value="Genomic_DNA"/>
</dbReference>
<dbReference type="Proteomes" id="UP000014760">
    <property type="component" value="Unassembled WGS sequence"/>
</dbReference>
<dbReference type="InterPro" id="IPR011029">
    <property type="entry name" value="DEATH-like_dom_sf"/>
</dbReference>
<reference evidence="8" key="3">
    <citation type="submission" date="2015-06" db="UniProtKB">
        <authorList>
            <consortium name="EnsemblMetazoa"/>
        </authorList>
    </citation>
    <scope>IDENTIFICATION</scope>
</reference>
<dbReference type="EMBL" id="KB294728">
    <property type="protein sequence ID" value="ELU14168.1"/>
    <property type="molecule type" value="Genomic_DNA"/>
</dbReference>
<evidence type="ECO:0008006" key="10">
    <source>
        <dbReference type="Google" id="ProtNLM"/>
    </source>
</evidence>
<protein>
    <recommendedName>
        <fullName evidence="10">CARD domain-containing protein</fullName>
    </recommendedName>
</protein>
<dbReference type="PANTHER" id="PTHR46844">
    <property type="entry name" value="SLR5058 PROTEIN"/>
    <property type="match status" value="1"/>
</dbReference>
<dbReference type="InterPro" id="IPR027417">
    <property type="entry name" value="P-loop_NTPase"/>
</dbReference>
<dbReference type="STRING" id="283909.R7V5Q4"/>
<evidence type="ECO:0000313" key="9">
    <source>
        <dbReference type="Proteomes" id="UP000014760"/>
    </source>
</evidence>
<evidence type="ECO:0000256" key="4">
    <source>
        <dbReference type="ARBA" id="ARBA00022859"/>
    </source>
</evidence>
<proteinExistence type="predicted"/>
<dbReference type="EnsemblMetazoa" id="CapteT189331">
    <property type="protein sequence ID" value="CapteP189331"/>
    <property type="gene ID" value="CapteG189331"/>
</dbReference>
<dbReference type="PROSITE" id="PS50209">
    <property type="entry name" value="CARD"/>
    <property type="match status" value="1"/>
</dbReference>
<dbReference type="InterPro" id="IPR007111">
    <property type="entry name" value="NACHT_NTPase"/>
</dbReference>
<keyword evidence="9" id="KW-1185">Reference proteome</keyword>
<reference evidence="7 9" key="2">
    <citation type="journal article" date="2013" name="Nature">
        <title>Insights into bilaterian evolution from three spiralian genomes.</title>
        <authorList>
            <person name="Simakov O."/>
            <person name="Marletaz F."/>
            <person name="Cho S.J."/>
            <person name="Edsinger-Gonzales E."/>
            <person name="Havlak P."/>
            <person name="Hellsten U."/>
            <person name="Kuo D.H."/>
            <person name="Larsson T."/>
            <person name="Lv J."/>
            <person name="Arendt D."/>
            <person name="Savage R."/>
            <person name="Osoegawa K."/>
            <person name="de Jong P."/>
            <person name="Grimwood J."/>
            <person name="Chapman J.A."/>
            <person name="Shapiro H."/>
            <person name="Aerts A."/>
            <person name="Otillar R.P."/>
            <person name="Terry A.Y."/>
            <person name="Boore J.L."/>
            <person name="Grigoriev I.V."/>
            <person name="Lindberg D.R."/>
            <person name="Seaver E.C."/>
            <person name="Weisblat D.A."/>
            <person name="Putnam N.H."/>
            <person name="Rokhsar D.S."/>
        </authorList>
    </citation>
    <scope>NUCLEOTIDE SEQUENCE</scope>
    <source>
        <strain evidence="7 9">I ESC-2004</strain>
    </source>
</reference>
<dbReference type="SUPFAM" id="SSF47986">
    <property type="entry name" value="DEATH domain"/>
    <property type="match status" value="1"/>
</dbReference>
<dbReference type="PANTHER" id="PTHR46844:SF1">
    <property type="entry name" value="SLR5058 PROTEIN"/>
    <property type="match status" value="1"/>
</dbReference>
<dbReference type="Gene3D" id="1.10.533.10">
    <property type="entry name" value="Death Domain, Fas"/>
    <property type="match status" value="1"/>
</dbReference>
<comment type="subcellular location">
    <subcellularLocation>
        <location evidence="1">Cytoplasm</location>
    </subcellularLocation>
</comment>
<evidence type="ECO:0000256" key="3">
    <source>
        <dbReference type="ARBA" id="ARBA00022588"/>
    </source>
</evidence>
<feature type="domain" description="NACHT" evidence="6">
    <location>
        <begin position="223"/>
        <end position="347"/>
    </location>
</feature>
<keyword evidence="4" id="KW-0391">Immunity</keyword>
<dbReference type="AlphaFoldDB" id="R7V5Q4"/>
<evidence type="ECO:0000256" key="1">
    <source>
        <dbReference type="ARBA" id="ARBA00004496"/>
    </source>
</evidence>
<feature type="domain" description="CARD" evidence="5">
    <location>
        <begin position="3"/>
        <end position="85"/>
    </location>
</feature>
<dbReference type="PROSITE" id="PS50837">
    <property type="entry name" value="NACHT"/>
    <property type="match status" value="1"/>
</dbReference>
<keyword evidence="2" id="KW-0963">Cytoplasm</keyword>
<dbReference type="GO" id="GO:0045087">
    <property type="term" value="P:innate immune response"/>
    <property type="evidence" value="ECO:0007669"/>
    <property type="project" value="UniProtKB-KW"/>
</dbReference>
<evidence type="ECO:0000256" key="2">
    <source>
        <dbReference type="ARBA" id="ARBA00022490"/>
    </source>
</evidence>
<sequence length="535" mass="61490">MALSGEHKEILIDKREELVKSIQLHGLWPRLRSCRIVTENDEERIRLNGTRIEQVGLLLDHLAQRTDRDYEAFCKCLERNNQGHLVRQYLGGLPQEAIQTTGENKACCVRFKDMLCCKQLPERATDPFEAYMLTAGPFESESLAVKEARRLLKRRYSVLRDISPAPWDPEFNLDSADVYISLHLKEDKRLASQKRDFSQDQIFTSLRMNRTEEAERMVHENPKRILLEGDPGMGKSTLCQSLTYRWAYEICDARYCKYTPCIHSWSLVIYLTAPDYKDYTDIATAVCDNLLPGMTANEAFEEALEQSTTLFIVDSYDEGHTGNQLLRDLIRGRVCAEATVLIASRPNYLRDMLKNFDSTLSIGGFNREQKRLYVERFAEFRKQNMRRFEHLLDDKTEIASLCSNPLNLSILCLLISTEENQRIETRSELYSSVHRFLKKKASKRMRRSLDKIETEIILPLCRLSFDAYGRNETFLSNANLTTTSADAEDFCQSGYLTRKIKALGKDIRGLEFCPSSIGGTPDELTTLFSGLPSPK</sequence>
<dbReference type="GO" id="GO:0042981">
    <property type="term" value="P:regulation of apoptotic process"/>
    <property type="evidence" value="ECO:0007669"/>
    <property type="project" value="InterPro"/>
</dbReference>
<evidence type="ECO:0000259" key="5">
    <source>
        <dbReference type="PROSITE" id="PS50209"/>
    </source>
</evidence>
<dbReference type="GO" id="GO:0005737">
    <property type="term" value="C:cytoplasm"/>
    <property type="evidence" value="ECO:0007669"/>
    <property type="project" value="UniProtKB-SubCell"/>
</dbReference>
<keyword evidence="3" id="KW-0399">Innate immunity</keyword>
<dbReference type="OMA" id="TCHVHIM"/>
<dbReference type="Pfam" id="PF00619">
    <property type="entry name" value="CARD"/>
    <property type="match status" value="1"/>
</dbReference>
<dbReference type="SUPFAM" id="SSF52540">
    <property type="entry name" value="P-loop containing nucleoside triphosphate hydrolases"/>
    <property type="match status" value="1"/>
</dbReference>
<reference evidence="9" key="1">
    <citation type="submission" date="2012-12" db="EMBL/GenBank/DDBJ databases">
        <authorList>
            <person name="Hellsten U."/>
            <person name="Grimwood J."/>
            <person name="Chapman J.A."/>
            <person name="Shapiro H."/>
            <person name="Aerts A."/>
            <person name="Otillar R.P."/>
            <person name="Terry A.Y."/>
            <person name="Boore J.L."/>
            <person name="Simakov O."/>
            <person name="Marletaz F."/>
            <person name="Cho S.-J."/>
            <person name="Edsinger-Gonzales E."/>
            <person name="Havlak P."/>
            <person name="Kuo D.-H."/>
            <person name="Larsson T."/>
            <person name="Lv J."/>
            <person name="Arendt D."/>
            <person name="Savage R."/>
            <person name="Osoegawa K."/>
            <person name="de Jong P."/>
            <person name="Lindberg D.R."/>
            <person name="Seaver E.C."/>
            <person name="Weisblat D.A."/>
            <person name="Putnam N.H."/>
            <person name="Grigoriev I.V."/>
            <person name="Rokhsar D.S."/>
        </authorList>
    </citation>
    <scope>NUCLEOTIDE SEQUENCE</scope>
    <source>
        <strain evidence="9">I ESC-2004</strain>
    </source>
</reference>
<dbReference type="HOGENOM" id="CLU_009460_3_1_1"/>
<accession>R7V5Q4</accession>
<dbReference type="CDD" id="cd01671">
    <property type="entry name" value="CARD"/>
    <property type="match status" value="1"/>
</dbReference>
<dbReference type="OrthoDB" id="120976at2759"/>
<dbReference type="Gene3D" id="3.40.50.300">
    <property type="entry name" value="P-loop containing nucleotide triphosphate hydrolases"/>
    <property type="match status" value="1"/>
</dbReference>